<evidence type="ECO:0000313" key="7">
    <source>
        <dbReference type="Proteomes" id="UP001322277"/>
    </source>
</evidence>
<dbReference type="InterPro" id="IPR013087">
    <property type="entry name" value="Znf_C2H2_type"/>
</dbReference>
<evidence type="ECO:0000256" key="3">
    <source>
        <dbReference type="ARBA" id="ARBA00022833"/>
    </source>
</evidence>
<evidence type="ECO:0000259" key="5">
    <source>
        <dbReference type="PROSITE" id="PS50157"/>
    </source>
</evidence>
<evidence type="ECO:0000256" key="2">
    <source>
        <dbReference type="ARBA" id="ARBA00022771"/>
    </source>
</evidence>
<dbReference type="Pfam" id="PF12171">
    <property type="entry name" value="zf-C2H2_jaz"/>
    <property type="match status" value="1"/>
</dbReference>
<feature type="domain" description="C2H2-type" evidence="5">
    <location>
        <begin position="228"/>
        <end position="257"/>
    </location>
</feature>
<dbReference type="GO" id="GO:0008270">
    <property type="term" value="F:zinc ion binding"/>
    <property type="evidence" value="ECO:0007669"/>
    <property type="project" value="UniProtKB-KW"/>
</dbReference>
<gene>
    <name evidence="6" type="ORF">CDEST_09611</name>
</gene>
<keyword evidence="7" id="KW-1185">Reference proteome</keyword>
<dbReference type="InterPro" id="IPR036236">
    <property type="entry name" value="Znf_C2H2_sf"/>
</dbReference>
<dbReference type="RefSeq" id="XP_062781821.1">
    <property type="nucleotide sequence ID" value="XM_062925770.1"/>
</dbReference>
<accession>A0AAX4IMK2</accession>
<dbReference type="SMART" id="SM00355">
    <property type="entry name" value="ZnF_C2H2"/>
    <property type="match status" value="1"/>
</dbReference>
<reference evidence="7" key="1">
    <citation type="journal article" date="2023" name="bioRxiv">
        <title>Complete genome of the Medicago anthracnose fungus, Colletotrichum destructivum, reveals a mini-chromosome-like region within a core chromosome.</title>
        <authorList>
            <person name="Lapalu N."/>
            <person name="Simon A."/>
            <person name="Lu A."/>
            <person name="Plaumann P.-L."/>
            <person name="Amselem J."/>
            <person name="Pigne S."/>
            <person name="Auger A."/>
            <person name="Koch C."/>
            <person name="Dallery J.-F."/>
            <person name="O'Connell R.J."/>
        </authorList>
    </citation>
    <scope>NUCLEOTIDE SEQUENCE [LARGE SCALE GENOMIC DNA]</scope>
    <source>
        <strain evidence="7">CBS 520.97</strain>
    </source>
</reference>
<keyword evidence="3" id="KW-0862">Zinc</keyword>
<dbReference type="PROSITE" id="PS50157">
    <property type="entry name" value="ZINC_FINGER_C2H2_2"/>
    <property type="match status" value="1"/>
</dbReference>
<dbReference type="InterPro" id="IPR022755">
    <property type="entry name" value="Znf_C2H2_jaz"/>
</dbReference>
<dbReference type="EMBL" id="CP137310">
    <property type="protein sequence ID" value="WQF84597.1"/>
    <property type="molecule type" value="Genomic_DNA"/>
</dbReference>
<dbReference type="AlphaFoldDB" id="A0AAX4IMK2"/>
<evidence type="ECO:0000313" key="6">
    <source>
        <dbReference type="EMBL" id="WQF84597.1"/>
    </source>
</evidence>
<sequence>MEAAFTFLFFARVKFKIEYVFEDILPWKREDVTWQPGCSHSALMERPRGLFDMTDEQVTAYNAERQKREDVLWQPACSYSALMERPRGLVDMTDEQVTAYNAERQKRAKEQVTAYNAERQKRAKEQAAANSNRWIAKERAQDLKGYQAKRLKSRLAWQGKKKTRTRSLRRQLVSAPAPWPLDDTNAKFATKAHLEQVRLAEGGAPKVVSVETTRCRKFSAKHKAAKTYYCPVCDRAFNTKAHLNKHNASKKHLAKIAAAAAKAAAANAKRRKHVKEQHAIKGKRWEAEQRTTDLKGYLAKKLRQKLAWEAKNKDKVLATAVGVCARAVAP</sequence>
<evidence type="ECO:0000256" key="1">
    <source>
        <dbReference type="ARBA" id="ARBA00022723"/>
    </source>
</evidence>
<dbReference type="Proteomes" id="UP001322277">
    <property type="component" value="Chromosome 6"/>
</dbReference>
<dbReference type="Gene3D" id="3.30.160.60">
    <property type="entry name" value="Classic Zinc Finger"/>
    <property type="match status" value="1"/>
</dbReference>
<evidence type="ECO:0000256" key="4">
    <source>
        <dbReference type="PROSITE-ProRule" id="PRU00042"/>
    </source>
</evidence>
<organism evidence="6 7">
    <name type="scientific">Colletotrichum destructivum</name>
    <dbReference type="NCBI Taxonomy" id="34406"/>
    <lineage>
        <taxon>Eukaryota</taxon>
        <taxon>Fungi</taxon>
        <taxon>Dikarya</taxon>
        <taxon>Ascomycota</taxon>
        <taxon>Pezizomycotina</taxon>
        <taxon>Sordariomycetes</taxon>
        <taxon>Hypocreomycetidae</taxon>
        <taxon>Glomerellales</taxon>
        <taxon>Glomerellaceae</taxon>
        <taxon>Colletotrichum</taxon>
        <taxon>Colletotrichum destructivum species complex</taxon>
    </lineage>
</organism>
<keyword evidence="1" id="KW-0479">Metal-binding</keyword>
<dbReference type="PROSITE" id="PS00028">
    <property type="entry name" value="ZINC_FINGER_C2H2_1"/>
    <property type="match status" value="1"/>
</dbReference>
<name>A0AAX4IMK2_9PEZI</name>
<dbReference type="SUPFAM" id="SSF57667">
    <property type="entry name" value="beta-beta-alpha zinc fingers"/>
    <property type="match status" value="1"/>
</dbReference>
<dbReference type="KEGG" id="cdet:87946114"/>
<keyword evidence="2 4" id="KW-0863">Zinc-finger</keyword>
<protein>
    <submittedName>
        <fullName evidence="6">Zinc finger C2H2-type</fullName>
    </submittedName>
</protein>
<proteinExistence type="predicted"/>
<dbReference type="GeneID" id="87946114"/>